<keyword evidence="2" id="KW-1003">Cell membrane</keyword>
<dbReference type="AlphaFoldDB" id="A0A1F7JMX7"/>
<evidence type="ECO:0000256" key="5">
    <source>
        <dbReference type="ARBA" id="ARBA00022692"/>
    </source>
</evidence>
<evidence type="ECO:0000313" key="9">
    <source>
        <dbReference type="EMBL" id="OGK56953.1"/>
    </source>
</evidence>
<keyword evidence="6 8" id="KW-1133">Transmembrane helix</keyword>
<feature type="transmembrane region" description="Helical" evidence="8">
    <location>
        <begin position="133"/>
        <end position="152"/>
    </location>
</feature>
<gene>
    <name evidence="9" type="ORF">A3J15_03300</name>
</gene>
<feature type="transmembrane region" description="Helical" evidence="8">
    <location>
        <begin position="79"/>
        <end position="99"/>
    </location>
</feature>
<evidence type="ECO:0000256" key="7">
    <source>
        <dbReference type="ARBA" id="ARBA00023136"/>
    </source>
</evidence>
<dbReference type="STRING" id="1802074.A3J15_03300"/>
<dbReference type="Proteomes" id="UP000176376">
    <property type="component" value="Unassembled WGS sequence"/>
</dbReference>
<evidence type="ECO:0000256" key="4">
    <source>
        <dbReference type="ARBA" id="ARBA00022679"/>
    </source>
</evidence>
<protein>
    <submittedName>
        <fullName evidence="9">Uncharacterized protein</fullName>
    </submittedName>
</protein>
<organism evidence="9 10">
    <name type="scientific">Candidatus Roizmanbacteria bacterium RIFCSPLOWO2_02_FULL_38_10</name>
    <dbReference type="NCBI Taxonomy" id="1802074"/>
    <lineage>
        <taxon>Bacteria</taxon>
        <taxon>Candidatus Roizmaniibacteriota</taxon>
    </lineage>
</organism>
<feature type="transmembrane region" description="Helical" evidence="8">
    <location>
        <begin position="188"/>
        <end position="217"/>
    </location>
</feature>
<feature type="transmembrane region" description="Helical" evidence="8">
    <location>
        <begin position="12"/>
        <end position="28"/>
    </location>
</feature>
<feature type="transmembrane region" description="Helical" evidence="8">
    <location>
        <begin position="229"/>
        <end position="248"/>
    </location>
</feature>
<dbReference type="PANTHER" id="PTHR33908:SF11">
    <property type="entry name" value="MEMBRANE PROTEIN"/>
    <property type="match status" value="1"/>
</dbReference>
<feature type="transmembrane region" description="Helical" evidence="8">
    <location>
        <begin position="370"/>
        <end position="389"/>
    </location>
</feature>
<accession>A0A1F7JMX7</accession>
<feature type="transmembrane region" description="Helical" evidence="8">
    <location>
        <begin position="289"/>
        <end position="307"/>
    </location>
</feature>
<feature type="transmembrane region" description="Helical" evidence="8">
    <location>
        <begin position="339"/>
        <end position="358"/>
    </location>
</feature>
<keyword evidence="4" id="KW-0808">Transferase</keyword>
<evidence type="ECO:0000256" key="3">
    <source>
        <dbReference type="ARBA" id="ARBA00022676"/>
    </source>
</evidence>
<keyword evidence="5 8" id="KW-0812">Transmembrane</keyword>
<comment type="caution">
    <text evidence="9">The sequence shown here is derived from an EMBL/GenBank/DDBJ whole genome shotgun (WGS) entry which is preliminary data.</text>
</comment>
<proteinExistence type="predicted"/>
<dbReference type="PANTHER" id="PTHR33908">
    <property type="entry name" value="MANNOSYLTRANSFERASE YKCB-RELATED"/>
    <property type="match status" value="1"/>
</dbReference>
<comment type="subcellular location">
    <subcellularLocation>
        <location evidence="1">Cell membrane</location>
        <topology evidence="1">Multi-pass membrane protein</topology>
    </subcellularLocation>
</comment>
<dbReference type="GO" id="GO:0016763">
    <property type="term" value="F:pentosyltransferase activity"/>
    <property type="evidence" value="ECO:0007669"/>
    <property type="project" value="TreeGrafter"/>
</dbReference>
<dbReference type="EMBL" id="MGAY01000018">
    <property type="protein sequence ID" value="OGK56953.1"/>
    <property type="molecule type" value="Genomic_DNA"/>
</dbReference>
<reference evidence="9 10" key="1">
    <citation type="journal article" date="2016" name="Nat. Commun.">
        <title>Thousands of microbial genomes shed light on interconnected biogeochemical processes in an aquifer system.</title>
        <authorList>
            <person name="Anantharaman K."/>
            <person name="Brown C.T."/>
            <person name="Hug L.A."/>
            <person name="Sharon I."/>
            <person name="Castelle C.J."/>
            <person name="Probst A.J."/>
            <person name="Thomas B.C."/>
            <person name="Singh A."/>
            <person name="Wilkins M.J."/>
            <person name="Karaoz U."/>
            <person name="Brodie E.L."/>
            <person name="Williams K.H."/>
            <person name="Hubbard S.S."/>
            <person name="Banfield J.F."/>
        </authorList>
    </citation>
    <scope>NUCLEOTIDE SEQUENCE [LARGE SCALE GENOMIC DNA]</scope>
</reference>
<feature type="transmembrane region" description="Helical" evidence="8">
    <location>
        <begin position="314"/>
        <end position="333"/>
    </location>
</feature>
<dbReference type="GO" id="GO:0009103">
    <property type="term" value="P:lipopolysaccharide biosynthetic process"/>
    <property type="evidence" value="ECO:0007669"/>
    <property type="project" value="UniProtKB-ARBA"/>
</dbReference>
<dbReference type="InterPro" id="IPR050297">
    <property type="entry name" value="LipidA_mod_glycosyltrf_83"/>
</dbReference>
<evidence type="ECO:0000313" key="10">
    <source>
        <dbReference type="Proteomes" id="UP000176376"/>
    </source>
</evidence>
<name>A0A1F7JMX7_9BACT</name>
<evidence type="ECO:0000256" key="1">
    <source>
        <dbReference type="ARBA" id="ARBA00004651"/>
    </source>
</evidence>
<evidence type="ECO:0000256" key="8">
    <source>
        <dbReference type="SAM" id="Phobius"/>
    </source>
</evidence>
<keyword evidence="3" id="KW-0328">Glycosyltransferase</keyword>
<dbReference type="GO" id="GO:0005886">
    <property type="term" value="C:plasma membrane"/>
    <property type="evidence" value="ECO:0007669"/>
    <property type="project" value="UniProtKB-SubCell"/>
</dbReference>
<feature type="transmembrane region" description="Helical" evidence="8">
    <location>
        <begin position="159"/>
        <end position="176"/>
    </location>
</feature>
<feature type="transmembrane region" description="Helical" evidence="8">
    <location>
        <begin position="106"/>
        <end position="127"/>
    </location>
</feature>
<evidence type="ECO:0000256" key="2">
    <source>
        <dbReference type="ARBA" id="ARBA00022475"/>
    </source>
</evidence>
<evidence type="ECO:0000256" key="6">
    <source>
        <dbReference type="ARBA" id="ARBA00022989"/>
    </source>
</evidence>
<keyword evidence="7 8" id="KW-0472">Membrane</keyword>
<sequence>MKLNLVFKRKDILLLLLILVIGLLLRLYKIDNPVADWHSWRQADTASVARNFVRDDFDLMHPKFDDLGRNQSGLDNPQGYRFVEFPFYNSLFALVFKIYPGVPIETYGRLTTIFFSLLLLICIYILLHHEENQLSAFFGGLTFAIMPFFIYYSRVILPEMASISLIFLAIIFLYFWPGSFKKTGALFYILSLVTAALSLLVKPYSIFFLLPIILIFYQKKGFKMFSMASFYAYFIFLVIPLGLWRLWIQNFPEGIPASTWLIAIVNTYQGPQNIFFKPAFFRWIFYERIPNLILGSYLVFPFIFGLIKKPKKSWLLHSIFVSSLIYLFTFQGGNVQHDYYQTFILPALAIMTGVGFGAIITEKRIFSNRILIIITMIIIFGFSFAFSYYKVKDYYSTDPNLIKIAKIINTVTPPNAKIVTDRDGDTTLLYLADRKGVAAVYEDLSIFKNKGFKYFVTLHEEIATEVKKQYKTIFENDQVFIFKL</sequence>